<dbReference type="Proteomes" id="UP000053989">
    <property type="component" value="Unassembled WGS sequence"/>
</dbReference>
<dbReference type="InParanoid" id="A0A0C3ENI0"/>
<organism evidence="2 3">
    <name type="scientific">Scleroderma citrinum Foug A</name>
    <dbReference type="NCBI Taxonomy" id="1036808"/>
    <lineage>
        <taxon>Eukaryota</taxon>
        <taxon>Fungi</taxon>
        <taxon>Dikarya</taxon>
        <taxon>Basidiomycota</taxon>
        <taxon>Agaricomycotina</taxon>
        <taxon>Agaricomycetes</taxon>
        <taxon>Agaricomycetidae</taxon>
        <taxon>Boletales</taxon>
        <taxon>Sclerodermatineae</taxon>
        <taxon>Sclerodermataceae</taxon>
        <taxon>Scleroderma</taxon>
    </lineage>
</organism>
<evidence type="ECO:0000313" key="3">
    <source>
        <dbReference type="Proteomes" id="UP000053989"/>
    </source>
</evidence>
<reference evidence="3" key="2">
    <citation type="submission" date="2015-01" db="EMBL/GenBank/DDBJ databases">
        <title>Evolutionary Origins and Diversification of the Mycorrhizal Mutualists.</title>
        <authorList>
            <consortium name="DOE Joint Genome Institute"/>
            <consortium name="Mycorrhizal Genomics Consortium"/>
            <person name="Kohler A."/>
            <person name="Kuo A."/>
            <person name="Nagy L.G."/>
            <person name="Floudas D."/>
            <person name="Copeland A."/>
            <person name="Barry K.W."/>
            <person name="Cichocki N."/>
            <person name="Veneault-Fourrey C."/>
            <person name="LaButti K."/>
            <person name="Lindquist E.A."/>
            <person name="Lipzen A."/>
            <person name="Lundell T."/>
            <person name="Morin E."/>
            <person name="Murat C."/>
            <person name="Riley R."/>
            <person name="Ohm R."/>
            <person name="Sun H."/>
            <person name="Tunlid A."/>
            <person name="Henrissat B."/>
            <person name="Grigoriev I.V."/>
            <person name="Hibbett D.S."/>
            <person name="Martin F."/>
        </authorList>
    </citation>
    <scope>NUCLEOTIDE SEQUENCE [LARGE SCALE GENOMIC DNA]</scope>
    <source>
        <strain evidence="3">Foug A</strain>
    </source>
</reference>
<dbReference type="OrthoDB" id="445556at2759"/>
<evidence type="ECO:0008006" key="4">
    <source>
        <dbReference type="Google" id="ProtNLM"/>
    </source>
</evidence>
<protein>
    <recommendedName>
        <fullName evidence="4">J domain-containing protein</fullName>
    </recommendedName>
</protein>
<dbReference type="InterPro" id="IPR036869">
    <property type="entry name" value="J_dom_sf"/>
</dbReference>
<evidence type="ECO:0000313" key="2">
    <source>
        <dbReference type="EMBL" id="KIM69739.1"/>
    </source>
</evidence>
<gene>
    <name evidence="2" type="ORF">SCLCIDRAFT_1208250</name>
</gene>
<feature type="region of interest" description="Disordered" evidence="1">
    <location>
        <begin position="128"/>
        <end position="151"/>
    </location>
</feature>
<reference evidence="2 3" key="1">
    <citation type="submission" date="2014-04" db="EMBL/GenBank/DDBJ databases">
        <authorList>
            <consortium name="DOE Joint Genome Institute"/>
            <person name="Kuo A."/>
            <person name="Kohler A."/>
            <person name="Nagy L.G."/>
            <person name="Floudas D."/>
            <person name="Copeland A."/>
            <person name="Barry K.W."/>
            <person name="Cichocki N."/>
            <person name="Veneault-Fourrey C."/>
            <person name="LaButti K."/>
            <person name="Lindquist E.A."/>
            <person name="Lipzen A."/>
            <person name="Lundell T."/>
            <person name="Morin E."/>
            <person name="Murat C."/>
            <person name="Sun H."/>
            <person name="Tunlid A."/>
            <person name="Henrissat B."/>
            <person name="Grigoriev I.V."/>
            <person name="Hibbett D.S."/>
            <person name="Martin F."/>
            <person name="Nordberg H.P."/>
            <person name="Cantor M.N."/>
            <person name="Hua S.X."/>
        </authorList>
    </citation>
    <scope>NUCLEOTIDE SEQUENCE [LARGE SCALE GENOMIC DNA]</scope>
    <source>
        <strain evidence="2 3">Foug A</strain>
    </source>
</reference>
<evidence type="ECO:0000256" key="1">
    <source>
        <dbReference type="SAM" id="MobiDB-lite"/>
    </source>
</evidence>
<dbReference type="SUPFAM" id="SSF46565">
    <property type="entry name" value="Chaperone J-domain"/>
    <property type="match status" value="1"/>
</dbReference>
<proteinExistence type="predicted"/>
<dbReference type="STRING" id="1036808.A0A0C3ENI0"/>
<dbReference type="AlphaFoldDB" id="A0A0C3ENI0"/>
<sequence>MRTFSLTCLPIDYDLVRIYHPDSIIARRYPPEVAQERIQAINKAYDTLRGRAVSSDEPISATPGYRMDSAWLKPRSSRRPYFDDVAGDDRWTERTIVLIAVFTLVAFVAQTSFTRLQVLKSWTPRQAGSAATKHAQSENLLAEASMQDERS</sequence>
<keyword evidence="3" id="KW-1185">Reference proteome</keyword>
<name>A0A0C3ENI0_9AGAM</name>
<dbReference type="EMBL" id="KN822006">
    <property type="protein sequence ID" value="KIM69739.1"/>
    <property type="molecule type" value="Genomic_DNA"/>
</dbReference>
<accession>A0A0C3ENI0</accession>
<dbReference type="HOGENOM" id="CLU_1732561_0_0_1"/>